<gene>
    <name evidence="1" type="ORF">L6452_27342</name>
</gene>
<dbReference type="EMBL" id="CM042055">
    <property type="protein sequence ID" value="KAI3701891.1"/>
    <property type="molecule type" value="Genomic_DNA"/>
</dbReference>
<organism evidence="1 2">
    <name type="scientific">Arctium lappa</name>
    <name type="common">Greater burdock</name>
    <name type="synonym">Lappa major</name>
    <dbReference type="NCBI Taxonomy" id="4217"/>
    <lineage>
        <taxon>Eukaryota</taxon>
        <taxon>Viridiplantae</taxon>
        <taxon>Streptophyta</taxon>
        <taxon>Embryophyta</taxon>
        <taxon>Tracheophyta</taxon>
        <taxon>Spermatophyta</taxon>
        <taxon>Magnoliopsida</taxon>
        <taxon>eudicotyledons</taxon>
        <taxon>Gunneridae</taxon>
        <taxon>Pentapetalae</taxon>
        <taxon>asterids</taxon>
        <taxon>campanulids</taxon>
        <taxon>Asterales</taxon>
        <taxon>Asteraceae</taxon>
        <taxon>Carduoideae</taxon>
        <taxon>Cardueae</taxon>
        <taxon>Arctiinae</taxon>
        <taxon>Arctium</taxon>
    </lineage>
</organism>
<comment type="caution">
    <text evidence="1">The sequence shown here is derived from an EMBL/GenBank/DDBJ whole genome shotgun (WGS) entry which is preliminary data.</text>
</comment>
<dbReference type="Proteomes" id="UP001055879">
    <property type="component" value="Linkage Group LG09"/>
</dbReference>
<evidence type="ECO:0000313" key="1">
    <source>
        <dbReference type="EMBL" id="KAI3701891.1"/>
    </source>
</evidence>
<protein>
    <submittedName>
        <fullName evidence="1">Uncharacterized protein</fullName>
    </submittedName>
</protein>
<sequence>MKFDPVPIASASLTQVHVARTHQGEKVVVKVQHMHMTDTIATDYATVELIVNTLHQLFPSFDYSKEHEHLLREADDSDLLTHHQQFITLCAQINVLLFFVLDTDHERLPHRWLSNSNIGKFEDTKKTSSVNQAIAEKELMAIVAFVRAYETTYQRQPETRIFLINGHRTKGENSNTQLKIYSKKRKAIETTGLQKTMQNETDMKTPTKKQK</sequence>
<reference evidence="2" key="1">
    <citation type="journal article" date="2022" name="Mol. Ecol. Resour.">
        <title>The genomes of chicory, endive, great burdock and yacon provide insights into Asteraceae palaeo-polyploidization history and plant inulin production.</title>
        <authorList>
            <person name="Fan W."/>
            <person name="Wang S."/>
            <person name="Wang H."/>
            <person name="Wang A."/>
            <person name="Jiang F."/>
            <person name="Liu H."/>
            <person name="Zhao H."/>
            <person name="Xu D."/>
            <person name="Zhang Y."/>
        </authorList>
    </citation>
    <scope>NUCLEOTIDE SEQUENCE [LARGE SCALE GENOMIC DNA]</scope>
    <source>
        <strain evidence="2">cv. Niubang</strain>
    </source>
</reference>
<name>A0ACB8ZX43_ARCLA</name>
<evidence type="ECO:0000313" key="2">
    <source>
        <dbReference type="Proteomes" id="UP001055879"/>
    </source>
</evidence>
<keyword evidence="2" id="KW-1185">Reference proteome</keyword>
<proteinExistence type="predicted"/>
<accession>A0ACB8ZX43</accession>
<reference evidence="1 2" key="2">
    <citation type="journal article" date="2022" name="Mol. Ecol. Resour.">
        <title>The genomes of chicory, endive, great burdock and yacon provide insights into Asteraceae paleo-polyploidization history and plant inulin production.</title>
        <authorList>
            <person name="Fan W."/>
            <person name="Wang S."/>
            <person name="Wang H."/>
            <person name="Wang A."/>
            <person name="Jiang F."/>
            <person name="Liu H."/>
            <person name="Zhao H."/>
            <person name="Xu D."/>
            <person name="Zhang Y."/>
        </authorList>
    </citation>
    <scope>NUCLEOTIDE SEQUENCE [LARGE SCALE GENOMIC DNA]</scope>
    <source>
        <strain evidence="2">cv. Niubang</strain>
    </source>
</reference>